<evidence type="ECO:0000313" key="7">
    <source>
        <dbReference type="Proteomes" id="UP000324897"/>
    </source>
</evidence>
<dbReference type="Gene3D" id="1.10.600.10">
    <property type="entry name" value="Farnesyl Diphosphate Synthase"/>
    <property type="match status" value="3"/>
</dbReference>
<dbReference type="CDD" id="cd00684">
    <property type="entry name" value="Terpene_cyclase_plant_C1"/>
    <property type="match status" value="2"/>
</dbReference>
<evidence type="ECO:0000256" key="1">
    <source>
        <dbReference type="ARBA" id="ARBA00001936"/>
    </source>
</evidence>
<protein>
    <submittedName>
        <fullName evidence="6">Uncharacterized protein</fullName>
    </submittedName>
</protein>
<dbReference type="Gramene" id="TVU30137">
    <property type="protein sequence ID" value="TVU30137"/>
    <property type="gene ID" value="EJB05_21744"/>
</dbReference>
<dbReference type="GO" id="GO:0016102">
    <property type="term" value="P:diterpenoid biosynthetic process"/>
    <property type="evidence" value="ECO:0007669"/>
    <property type="project" value="InterPro"/>
</dbReference>
<dbReference type="InterPro" id="IPR001906">
    <property type="entry name" value="Terpene_synth_N"/>
</dbReference>
<dbReference type="OrthoDB" id="1877784at2759"/>
<dbReference type="PANTHER" id="PTHR31225:SF52">
    <property type="entry name" value="ALPHA-HUMULENE_(-)-(E)-BETA-CARYOPHYLLENE SYNTHASE"/>
    <property type="match status" value="1"/>
</dbReference>
<dbReference type="InterPro" id="IPR044814">
    <property type="entry name" value="Terpene_cyclase_plant_C1"/>
</dbReference>
<dbReference type="Proteomes" id="UP000324897">
    <property type="component" value="Chromosome 1"/>
</dbReference>
<comment type="caution">
    <text evidence="6">The sequence shown here is derived from an EMBL/GenBank/DDBJ whole genome shotgun (WGS) entry which is preliminary data.</text>
</comment>
<dbReference type="InterPro" id="IPR005630">
    <property type="entry name" value="Terpene_synthase_metal-bd"/>
</dbReference>
<sequence length="1072" mass="125108">MQTSLTMATTFPMKPWGQSSGSCRLTAAAPGLSAISWRLQHTASRSLQAQQSSAQGRHDHLDVVDDRLMSPGGFQPSIWGDFFLHHSDPAGSDEQQAWMVKRAEVLREEVRRTISSPTTFSLHQRLHLIDTLQRLCLDYLFEEEINNVLAEVNIANVSDCDLETVALWFYLLRKHGYRVSSDVFKRFKDEGGRFLAHSPMDLLNLYNAASLRTHGEIILDEAALFARKCLETTLPHMKGSLAREVKCTLEIPLPRRVNIYESKYYISRCEEEAVVDEVVIQLAKLNSNIMQFHYQRELKIVTRWWKDLDIESELPFARDRIVECYWWMLGVYFEPCYSRGRVILTMVIAIATIFDDIYDSYGTAEDCELFTKCIESWDTKEANDLPKPMKYALMKIFDSYKTIENELAHEERYRMSYLKNFTIDLVRGYNAEVKMREDGYVPKSVEEHLQVSLRTGACHLLSCTSMVGMGDIATENSFDWVSSMPKMVQSLCIILRLLDDLQSYEREQMTPHVASTIDSYMKEHNISIEMAREKIHELKEETWKDFNAEWLNPENSQPKQILDRIFNLTRTMEFFYNKDDNFTNCHNIKDTIRLLVVEPIVVVSSQGRSEKDNNIKFNYFYLHQRLHLIDTLQRLCLDYLFEEEINNVLAQVNTANLSDCDLETVALWFYLLRKHGYRVRVSSDVFVRFKDEEGMFLAHSPMDLLNLYNAASLRTHGEIILDEAALFARKCLETTLPHVKGSLAREIKCTLEILLPRRVSIYESKYYISRCEEEVVVDEVVIRLAKLNSNIIQFHYQRELKIIARWWKDLDIESNLPFARDRIVECYWWMLGVYFEPCYSRGRVILTMVIAIVTLFDDIYNSYGTAEECEIFTKCIESWDTTATNDLPESMKYALRKFFDSYQTIENELAHEERYRISYLKNFCIQIQTIDLVRGFNAEVKMLEDGYVPKSVEEHLQVSLRTGGCPILSCASMVGMGDIATKDSFDWVSSMPKMVQALAIILRLLDDLRTYEETWKDFNVEWLNPENSQPKEIVDRIFNLTRTMEFFYNKDDNFTNCHNIKDTIRLLVVEPF</sequence>
<gene>
    <name evidence="6" type="ORF">EJB05_21744</name>
</gene>
<dbReference type="InterPro" id="IPR034741">
    <property type="entry name" value="Terpene_cyclase-like_1_C"/>
</dbReference>
<dbReference type="InterPro" id="IPR036965">
    <property type="entry name" value="Terpene_synth_N_sf"/>
</dbReference>
<dbReference type="InterPro" id="IPR008949">
    <property type="entry name" value="Isoprenoid_synthase_dom_sf"/>
</dbReference>
<accession>A0A5J9V410</accession>
<dbReference type="SFLD" id="SFLDS00005">
    <property type="entry name" value="Isoprenoid_Synthase_Type_I"/>
    <property type="match status" value="1"/>
</dbReference>
<dbReference type="InterPro" id="IPR050148">
    <property type="entry name" value="Terpene_synthase-like"/>
</dbReference>
<dbReference type="SUPFAM" id="SSF48576">
    <property type="entry name" value="Terpenoid synthases"/>
    <property type="match status" value="2"/>
</dbReference>
<comment type="cofactor">
    <cofactor evidence="2">
        <name>Mg(2+)</name>
        <dbReference type="ChEBI" id="CHEBI:18420"/>
    </cofactor>
</comment>
<dbReference type="SUPFAM" id="SSF48239">
    <property type="entry name" value="Terpenoid cyclases/Protein prenyltransferases"/>
    <property type="match status" value="2"/>
</dbReference>
<feature type="domain" description="Terpene synthase metal-binding" evidence="5">
    <location>
        <begin position="808"/>
        <end position="1014"/>
    </location>
</feature>
<dbReference type="GO" id="GO:0000287">
    <property type="term" value="F:magnesium ion binding"/>
    <property type="evidence" value="ECO:0007669"/>
    <property type="project" value="InterPro"/>
</dbReference>
<dbReference type="Pfam" id="PF01397">
    <property type="entry name" value="Terpene_synth"/>
    <property type="match status" value="2"/>
</dbReference>
<keyword evidence="3" id="KW-0479">Metal-binding</keyword>
<evidence type="ECO:0000313" key="6">
    <source>
        <dbReference type="EMBL" id="TVU30137.1"/>
    </source>
</evidence>
<reference evidence="6 7" key="1">
    <citation type="journal article" date="2019" name="Sci. Rep.">
        <title>A high-quality genome of Eragrostis curvula grass provides insights into Poaceae evolution and supports new strategies to enhance forage quality.</title>
        <authorList>
            <person name="Carballo J."/>
            <person name="Santos B.A.C.M."/>
            <person name="Zappacosta D."/>
            <person name="Garbus I."/>
            <person name="Selva J.P."/>
            <person name="Gallo C.A."/>
            <person name="Diaz A."/>
            <person name="Albertini E."/>
            <person name="Caccamo M."/>
            <person name="Echenique V."/>
        </authorList>
    </citation>
    <scope>NUCLEOTIDE SEQUENCE [LARGE SCALE GENOMIC DNA]</scope>
    <source>
        <strain evidence="7">cv. Victoria</strain>
        <tissue evidence="6">Leaf</tissue>
    </source>
</reference>
<dbReference type="SFLD" id="SFLDG01014">
    <property type="entry name" value="Terpene_Cyclase_Like_1_N-term"/>
    <property type="match status" value="2"/>
</dbReference>
<evidence type="ECO:0000256" key="2">
    <source>
        <dbReference type="ARBA" id="ARBA00001946"/>
    </source>
</evidence>
<feature type="domain" description="Terpene synthase N-terminal" evidence="4">
    <location>
        <begin position="622"/>
        <end position="751"/>
    </location>
</feature>
<dbReference type="EMBL" id="RWGY01000011">
    <property type="protein sequence ID" value="TVU30137.1"/>
    <property type="molecule type" value="Genomic_DNA"/>
</dbReference>
<feature type="domain" description="Terpene synthase N-terminal" evidence="4">
    <location>
        <begin position="78"/>
        <end position="249"/>
    </location>
</feature>
<name>A0A5J9V410_9POAL</name>
<dbReference type="SFLD" id="SFLDG01019">
    <property type="entry name" value="Terpene_Cyclase_Like_1_C_Termi"/>
    <property type="match status" value="1"/>
</dbReference>
<dbReference type="PANTHER" id="PTHR31225">
    <property type="entry name" value="OS04G0344100 PROTEIN-RELATED"/>
    <property type="match status" value="1"/>
</dbReference>
<organism evidence="6 7">
    <name type="scientific">Eragrostis curvula</name>
    <name type="common">weeping love grass</name>
    <dbReference type="NCBI Taxonomy" id="38414"/>
    <lineage>
        <taxon>Eukaryota</taxon>
        <taxon>Viridiplantae</taxon>
        <taxon>Streptophyta</taxon>
        <taxon>Embryophyta</taxon>
        <taxon>Tracheophyta</taxon>
        <taxon>Spermatophyta</taxon>
        <taxon>Magnoliopsida</taxon>
        <taxon>Liliopsida</taxon>
        <taxon>Poales</taxon>
        <taxon>Poaceae</taxon>
        <taxon>PACMAD clade</taxon>
        <taxon>Chloridoideae</taxon>
        <taxon>Eragrostideae</taxon>
        <taxon>Eragrostidinae</taxon>
        <taxon>Eragrostis</taxon>
    </lineage>
</organism>
<dbReference type="InterPro" id="IPR008930">
    <property type="entry name" value="Terpenoid_cyclase/PrenylTrfase"/>
</dbReference>
<evidence type="ECO:0000259" key="4">
    <source>
        <dbReference type="Pfam" id="PF01397"/>
    </source>
</evidence>
<feature type="non-terminal residue" evidence="6">
    <location>
        <position position="1072"/>
    </location>
</feature>
<dbReference type="FunFam" id="1.10.600.10:FF:000007">
    <property type="entry name" value="Isoprene synthase, chloroplastic"/>
    <property type="match status" value="1"/>
</dbReference>
<dbReference type="GO" id="GO:0010333">
    <property type="term" value="F:terpene synthase activity"/>
    <property type="evidence" value="ECO:0007669"/>
    <property type="project" value="InterPro"/>
</dbReference>
<evidence type="ECO:0000256" key="3">
    <source>
        <dbReference type="ARBA" id="ARBA00022723"/>
    </source>
</evidence>
<dbReference type="Pfam" id="PF03936">
    <property type="entry name" value="Terpene_synth_C"/>
    <property type="match status" value="2"/>
</dbReference>
<feature type="domain" description="Terpene synthase metal-binding" evidence="5">
    <location>
        <begin position="306"/>
        <end position="545"/>
    </location>
</feature>
<dbReference type="AlphaFoldDB" id="A0A5J9V410"/>
<dbReference type="Gene3D" id="1.50.10.130">
    <property type="entry name" value="Terpene synthase, N-terminal domain"/>
    <property type="match status" value="2"/>
</dbReference>
<comment type="cofactor">
    <cofactor evidence="1">
        <name>Mn(2+)</name>
        <dbReference type="ChEBI" id="CHEBI:29035"/>
    </cofactor>
</comment>
<evidence type="ECO:0000259" key="5">
    <source>
        <dbReference type="Pfam" id="PF03936"/>
    </source>
</evidence>
<keyword evidence="7" id="KW-1185">Reference proteome</keyword>
<proteinExistence type="predicted"/>